<organism evidence="3 4">
    <name type="scientific">Lampropedia cohaerens</name>
    <dbReference type="NCBI Taxonomy" id="1610491"/>
    <lineage>
        <taxon>Bacteria</taxon>
        <taxon>Pseudomonadati</taxon>
        <taxon>Pseudomonadota</taxon>
        <taxon>Betaproteobacteria</taxon>
        <taxon>Burkholderiales</taxon>
        <taxon>Comamonadaceae</taxon>
        <taxon>Lampropedia</taxon>
    </lineage>
</organism>
<keyword evidence="1" id="KW-0732">Signal</keyword>
<dbReference type="AlphaFoldDB" id="A0A0U1Q182"/>
<feature type="chain" id="PRO_5006713068" description="ABC-type transport auxiliary lipoprotein component domain-containing protein" evidence="1">
    <location>
        <begin position="22"/>
        <end position="214"/>
    </location>
</feature>
<gene>
    <name evidence="3" type="ORF">AAV94_05430</name>
</gene>
<sequence>MIASGAAALALAACASLPAPAPAPELFDFGVLYEQASAVAPQQPHPPLMLAQVTANGLPTSSDLVLYRFAYLDGYALRAYQQARWSRPVEELVAQQLRQQLAQRGPVLEPGVRVRQPDGQIPFVLRVDIEQFEQRFVSAQESEALVRLRATAMAPGEGGDRLLGQQVFTQRVPAATPDAAGGTRAMAIAVQQLGAQLDQWLNTVLPAGRGVGPE</sequence>
<protein>
    <recommendedName>
        <fullName evidence="2">ABC-type transport auxiliary lipoprotein component domain-containing protein</fullName>
    </recommendedName>
</protein>
<feature type="signal peptide" evidence="1">
    <location>
        <begin position="1"/>
        <end position="21"/>
    </location>
</feature>
<keyword evidence="4" id="KW-1185">Reference proteome</keyword>
<dbReference type="STRING" id="1610491.AAV94_05430"/>
<dbReference type="Gene3D" id="3.40.50.10610">
    <property type="entry name" value="ABC-type transport auxiliary lipoprotein component"/>
    <property type="match status" value="1"/>
</dbReference>
<dbReference type="InterPro" id="IPR005586">
    <property type="entry name" value="ABC_trans_aux"/>
</dbReference>
<feature type="domain" description="ABC-type transport auxiliary lipoprotein component" evidence="2">
    <location>
        <begin position="34"/>
        <end position="197"/>
    </location>
</feature>
<dbReference type="EMBL" id="LBNQ01000020">
    <property type="protein sequence ID" value="KKW68355.1"/>
    <property type="molecule type" value="Genomic_DNA"/>
</dbReference>
<evidence type="ECO:0000256" key="1">
    <source>
        <dbReference type="SAM" id="SignalP"/>
    </source>
</evidence>
<evidence type="ECO:0000259" key="2">
    <source>
        <dbReference type="Pfam" id="PF03886"/>
    </source>
</evidence>
<evidence type="ECO:0000313" key="4">
    <source>
        <dbReference type="Proteomes" id="UP000050580"/>
    </source>
</evidence>
<dbReference type="Pfam" id="PF03886">
    <property type="entry name" value="ABC_trans_aux"/>
    <property type="match status" value="1"/>
</dbReference>
<name>A0A0U1Q182_9BURK</name>
<evidence type="ECO:0000313" key="3">
    <source>
        <dbReference type="EMBL" id="KKW68355.1"/>
    </source>
</evidence>
<dbReference type="Proteomes" id="UP000050580">
    <property type="component" value="Unassembled WGS sequence"/>
</dbReference>
<dbReference type="SUPFAM" id="SSF159594">
    <property type="entry name" value="XCC0632-like"/>
    <property type="match status" value="1"/>
</dbReference>
<accession>A0A0U1Q182</accession>
<comment type="caution">
    <text evidence="3">The sequence shown here is derived from an EMBL/GenBank/DDBJ whole genome shotgun (WGS) entry which is preliminary data.</text>
</comment>
<reference evidence="3 4" key="1">
    <citation type="submission" date="2015-05" db="EMBL/GenBank/DDBJ databases">
        <title>Draft genome sequence of Lampropedia sp. CT6, isolated from the microbial mat of a hot water spring, located at Manikaran, India.</title>
        <authorList>
            <person name="Tripathi C."/>
            <person name="Rani P."/>
            <person name="Mahato N.K."/>
            <person name="Lal R."/>
        </authorList>
    </citation>
    <scope>NUCLEOTIDE SEQUENCE [LARGE SCALE GENOMIC DNA]</scope>
    <source>
        <strain evidence="3 4">CT6</strain>
    </source>
</reference>
<proteinExistence type="predicted"/>